<organism evidence="1 2">
    <name type="scientific">Thermanaerosceptrum fracticalcis</name>
    <dbReference type="NCBI Taxonomy" id="1712410"/>
    <lineage>
        <taxon>Bacteria</taxon>
        <taxon>Bacillati</taxon>
        <taxon>Bacillota</taxon>
        <taxon>Clostridia</taxon>
        <taxon>Eubacteriales</taxon>
        <taxon>Peptococcaceae</taxon>
        <taxon>Thermanaerosceptrum</taxon>
    </lineage>
</organism>
<dbReference type="OrthoDB" id="4933449at2"/>
<keyword evidence="2" id="KW-1185">Reference proteome</keyword>
<sequence length="312" mass="33983">MGLMLRGVSLGEAFRHRLKQGSFTGTVHSVFHRVCNLFTMEGELYSLALPEVGNSPNSLLVALPPGEDFISWGFVQNGKFMAIGTSTLLIDDYFIDLSKAGLWTLGDMDCPVSRHQILKNLMILKKQVVRDGFPEGLGGLLADKPPDSYLIKAVLKVLIPLTEAIRSGDQVGVYRGGRSLIGLGPGLTPSGDDFLSGFMSSLYCGAKALGFETTGVWRCNQEIVRAAKGRTNLISYTQILYASQGQTPEHIHALLNALYYGEDDEQLIKAVKRVLGMGSTSGSDLLAGIGMAMEFLLTQDTLYQERSAQIWL</sequence>
<dbReference type="KEGG" id="tfr:BR63_09270"/>
<gene>
    <name evidence="1" type="ORF">BR63_09270</name>
</gene>
<dbReference type="AlphaFoldDB" id="A0A7G6E331"/>
<protein>
    <submittedName>
        <fullName evidence="1">DUF2877 domain-containing protein</fullName>
    </submittedName>
</protein>
<name>A0A7G6E331_THEFR</name>
<dbReference type="InterPro" id="IPR021530">
    <property type="entry name" value="AllH-like"/>
</dbReference>
<dbReference type="Proteomes" id="UP000515847">
    <property type="component" value="Chromosome"/>
</dbReference>
<dbReference type="Pfam" id="PF11392">
    <property type="entry name" value="AllH"/>
    <property type="match status" value="1"/>
</dbReference>
<reference evidence="1 2" key="1">
    <citation type="journal article" date="2019" name="Front. Microbiol.">
        <title>Thermoanaerosceptrum fracticalcis gen. nov. sp. nov., a Novel Fumarate-Fermenting Microorganism From a Deep Fractured Carbonate Aquifer of the US Great Basin.</title>
        <authorList>
            <person name="Hamilton-Brehm S.D."/>
            <person name="Stewart L.E."/>
            <person name="Zavarin M."/>
            <person name="Caldwell M."/>
            <person name="Lawson P.A."/>
            <person name="Onstott T.C."/>
            <person name="Grzymski J."/>
            <person name="Neveux I."/>
            <person name="Lollar B.S."/>
            <person name="Russell C.E."/>
            <person name="Moser D.P."/>
        </authorList>
    </citation>
    <scope>NUCLEOTIDE SEQUENCE [LARGE SCALE GENOMIC DNA]</scope>
    <source>
        <strain evidence="1 2">DRI-13</strain>
    </source>
</reference>
<evidence type="ECO:0000313" key="1">
    <source>
        <dbReference type="EMBL" id="QNB46485.1"/>
    </source>
</evidence>
<dbReference type="EMBL" id="CP045798">
    <property type="protein sequence ID" value="QNB46485.1"/>
    <property type="molecule type" value="Genomic_DNA"/>
</dbReference>
<evidence type="ECO:0000313" key="2">
    <source>
        <dbReference type="Proteomes" id="UP000515847"/>
    </source>
</evidence>
<accession>A0A7G6E331</accession>
<proteinExistence type="predicted"/>
<dbReference type="RefSeq" id="WP_034422244.1">
    <property type="nucleotide sequence ID" value="NZ_CP045798.1"/>
</dbReference>